<name>M5FUW8_DACPD</name>
<keyword evidence="2" id="KW-1185">Reference proteome</keyword>
<evidence type="ECO:0000313" key="2">
    <source>
        <dbReference type="Proteomes" id="UP000030653"/>
    </source>
</evidence>
<dbReference type="GeneID" id="63684050"/>
<dbReference type="HOGENOM" id="CLU_2687789_0_0_1"/>
<dbReference type="AlphaFoldDB" id="M5FUW8"/>
<organism evidence="1 2">
    <name type="scientific">Dacryopinax primogenitus (strain DJM 731)</name>
    <name type="common">Brown rot fungus</name>
    <dbReference type="NCBI Taxonomy" id="1858805"/>
    <lineage>
        <taxon>Eukaryota</taxon>
        <taxon>Fungi</taxon>
        <taxon>Dikarya</taxon>
        <taxon>Basidiomycota</taxon>
        <taxon>Agaricomycotina</taxon>
        <taxon>Dacrymycetes</taxon>
        <taxon>Dacrymycetales</taxon>
        <taxon>Dacrymycetaceae</taxon>
        <taxon>Dacryopinax</taxon>
    </lineage>
</organism>
<protein>
    <submittedName>
        <fullName evidence="1">Uncharacterized protein</fullName>
    </submittedName>
</protein>
<reference evidence="1 2" key="1">
    <citation type="journal article" date="2012" name="Science">
        <title>The Paleozoic origin of enzymatic lignin decomposition reconstructed from 31 fungal genomes.</title>
        <authorList>
            <person name="Floudas D."/>
            <person name="Binder M."/>
            <person name="Riley R."/>
            <person name="Barry K."/>
            <person name="Blanchette R.A."/>
            <person name="Henrissat B."/>
            <person name="Martinez A.T."/>
            <person name="Otillar R."/>
            <person name="Spatafora J.W."/>
            <person name="Yadav J.S."/>
            <person name="Aerts A."/>
            <person name="Benoit I."/>
            <person name="Boyd A."/>
            <person name="Carlson A."/>
            <person name="Copeland A."/>
            <person name="Coutinho P.M."/>
            <person name="de Vries R.P."/>
            <person name="Ferreira P."/>
            <person name="Findley K."/>
            <person name="Foster B."/>
            <person name="Gaskell J."/>
            <person name="Glotzer D."/>
            <person name="Gorecki P."/>
            <person name="Heitman J."/>
            <person name="Hesse C."/>
            <person name="Hori C."/>
            <person name="Igarashi K."/>
            <person name="Jurgens J.A."/>
            <person name="Kallen N."/>
            <person name="Kersten P."/>
            <person name="Kohler A."/>
            <person name="Kuees U."/>
            <person name="Kumar T.K.A."/>
            <person name="Kuo A."/>
            <person name="LaButti K."/>
            <person name="Larrondo L.F."/>
            <person name="Lindquist E."/>
            <person name="Ling A."/>
            <person name="Lombard V."/>
            <person name="Lucas S."/>
            <person name="Lundell T."/>
            <person name="Martin R."/>
            <person name="McLaughlin D.J."/>
            <person name="Morgenstern I."/>
            <person name="Morin E."/>
            <person name="Murat C."/>
            <person name="Nagy L.G."/>
            <person name="Nolan M."/>
            <person name="Ohm R.A."/>
            <person name="Patyshakuliyeva A."/>
            <person name="Rokas A."/>
            <person name="Ruiz-Duenas F.J."/>
            <person name="Sabat G."/>
            <person name="Salamov A."/>
            <person name="Samejima M."/>
            <person name="Schmutz J."/>
            <person name="Slot J.C."/>
            <person name="St John F."/>
            <person name="Stenlid J."/>
            <person name="Sun H."/>
            <person name="Sun S."/>
            <person name="Syed K."/>
            <person name="Tsang A."/>
            <person name="Wiebenga A."/>
            <person name="Young D."/>
            <person name="Pisabarro A."/>
            <person name="Eastwood D.C."/>
            <person name="Martin F."/>
            <person name="Cullen D."/>
            <person name="Grigoriev I.V."/>
            <person name="Hibbett D.S."/>
        </authorList>
    </citation>
    <scope>NUCLEOTIDE SEQUENCE [LARGE SCALE GENOMIC DNA]</scope>
    <source>
        <strain evidence="1 2">DJM-731 SS1</strain>
    </source>
</reference>
<sequence length="74" mass="8167">MGVDHRNNCLELENSHIVMVGGTLQSSRGNGFMGRTPMFPAEPNGLVCLPPAYSWNLLGQHRLTKSAHLRVPRV</sequence>
<dbReference type="Proteomes" id="UP000030653">
    <property type="component" value="Unassembled WGS sequence"/>
</dbReference>
<evidence type="ECO:0000313" key="1">
    <source>
        <dbReference type="EMBL" id="EJT99329.1"/>
    </source>
</evidence>
<dbReference type="EMBL" id="JH795870">
    <property type="protein sequence ID" value="EJT99329.1"/>
    <property type="molecule type" value="Genomic_DNA"/>
</dbReference>
<proteinExistence type="predicted"/>
<dbReference type="RefSeq" id="XP_040626227.1">
    <property type="nucleotide sequence ID" value="XM_040768988.1"/>
</dbReference>
<gene>
    <name evidence="1" type="ORF">DACRYDRAFT_110048</name>
</gene>
<accession>M5FUW8</accession>